<organism evidence="4 5">
    <name type="scientific">Rhodanobacter denitrificans</name>
    <dbReference type="NCBI Taxonomy" id="666685"/>
    <lineage>
        <taxon>Bacteria</taxon>
        <taxon>Pseudomonadati</taxon>
        <taxon>Pseudomonadota</taxon>
        <taxon>Gammaproteobacteria</taxon>
        <taxon>Lysobacterales</taxon>
        <taxon>Rhodanobacteraceae</taxon>
        <taxon>Rhodanobacter</taxon>
    </lineage>
</organism>
<dbReference type="AlphaFoldDB" id="A0A2W5K9N2"/>
<accession>A0A2W5K9N2</accession>
<dbReference type="Pfam" id="PF00930">
    <property type="entry name" value="DPPIV_N"/>
    <property type="match status" value="1"/>
</dbReference>
<evidence type="ECO:0000259" key="2">
    <source>
        <dbReference type="Pfam" id="PF00326"/>
    </source>
</evidence>
<dbReference type="GO" id="GO:0008236">
    <property type="term" value="F:serine-type peptidase activity"/>
    <property type="evidence" value="ECO:0007669"/>
    <property type="project" value="InterPro"/>
</dbReference>
<feature type="signal peptide" evidence="1">
    <location>
        <begin position="1"/>
        <end position="37"/>
    </location>
</feature>
<dbReference type="Proteomes" id="UP000249046">
    <property type="component" value="Unassembled WGS sequence"/>
</dbReference>
<dbReference type="Pfam" id="PF00326">
    <property type="entry name" value="Peptidase_S9"/>
    <property type="match status" value="1"/>
</dbReference>
<evidence type="ECO:0000256" key="1">
    <source>
        <dbReference type="SAM" id="SignalP"/>
    </source>
</evidence>
<dbReference type="Gene3D" id="2.140.10.30">
    <property type="entry name" value="Dipeptidylpeptidase IV, N-terminal domain"/>
    <property type="match status" value="1"/>
</dbReference>
<dbReference type="InterPro" id="IPR002469">
    <property type="entry name" value="Peptidase_S9B_N"/>
</dbReference>
<dbReference type="GO" id="GO:0006508">
    <property type="term" value="P:proteolysis"/>
    <property type="evidence" value="ECO:0007669"/>
    <property type="project" value="InterPro"/>
</dbReference>
<dbReference type="InterPro" id="IPR001375">
    <property type="entry name" value="Peptidase_S9_cat"/>
</dbReference>
<evidence type="ECO:0000313" key="5">
    <source>
        <dbReference type="Proteomes" id="UP000249046"/>
    </source>
</evidence>
<reference evidence="4 5" key="1">
    <citation type="submission" date="2017-08" db="EMBL/GenBank/DDBJ databases">
        <title>Infants hospitalized years apart are colonized by the same room-sourced microbial strains.</title>
        <authorList>
            <person name="Brooks B."/>
            <person name="Olm M.R."/>
            <person name="Firek B.A."/>
            <person name="Baker R."/>
            <person name="Thomas B.C."/>
            <person name="Morowitz M.J."/>
            <person name="Banfield J.F."/>
        </authorList>
    </citation>
    <scope>NUCLEOTIDE SEQUENCE [LARGE SCALE GENOMIC DNA]</scope>
    <source>
        <strain evidence="4">S2_005_003_R2_42</strain>
    </source>
</reference>
<sequence>MCTIVASLRNRRQIVSGARAVRRLVVWAALIAAPACAAAPPMPAEAYARAERVLDYHLRGQVLNASIAPHWLPDGRFWYRRDDDPALPYVLIDPERRRRTALVDPVRLAAAGRRALGGTSMPAVPELIEVRIVEADGLVARFRGDAGRDLVCELPAHACRAIAAQPLVPPLLAAPDGRRGLYVRGSDLWLHDPDAGDRRLTTDGESSFGYGVLPDFALRGIPRRAGRIALPPVATHWSPDGRSVFGVRYDERRVEPYPYLATAPEGRFRPIVHTVRLGLLGDAEQVRDAWYGLDVETATVRPIAVPDGWNTLTEAGLLGWSADASRVYTAIVRYDRPARLRLVEIDLRDGGVRTIREEASDTRVQLNSYTYARPAVSILRSSGQAVWWSDRDGWGHLELIGLADGRVVRSLTSGDWLVRDLVGVDEVTRQVFFTANGREPGDPYQRRLYRVSLDGGEPVLLTPEAADHAIDAGTGLLGGWRASQLLSPSADYVVDSHSTVSSAPVTVLRSTRDGRVIIELERADPDAVYAAGWRAPRRERVKAADGRTDLYATLYLPRDYASDGRHPVIDAIYAGPHITNAPVGFVEATAALNPVSKSSLAELGFAVVVIDARGTPGRSKAFHDVSFSTAADVQLDDHVAAIGQLAQRYPGLDLDRVGVYGHSFGGYAAARALLRHPAFYKVGVASAGSHSFQGMYGGAIHGMDRLVGGRPVYAGGSARRPAPDAVPPLFAPLDNAALVERLSGKLMLVYGDLDENAMPALTLQLAAALTRANKDYDLLYLPNQDHELFRNDPYYTRRLWDYFVEHLMGRSPPPYRITSPGRG</sequence>
<gene>
    <name evidence="4" type="ORF">DI564_13430</name>
</gene>
<dbReference type="PANTHER" id="PTHR11731:SF193">
    <property type="entry name" value="DIPEPTIDYL PEPTIDASE 9"/>
    <property type="match status" value="1"/>
</dbReference>
<name>A0A2W5K9N2_9GAMM</name>
<feature type="chain" id="PRO_5015932696" evidence="1">
    <location>
        <begin position="38"/>
        <end position="823"/>
    </location>
</feature>
<dbReference type="InterPro" id="IPR050278">
    <property type="entry name" value="Serine_Prot_S9B/DPPIV"/>
</dbReference>
<dbReference type="Gene3D" id="3.40.50.1820">
    <property type="entry name" value="alpha/beta hydrolase"/>
    <property type="match status" value="1"/>
</dbReference>
<evidence type="ECO:0000259" key="3">
    <source>
        <dbReference type="Pfam" id="PF00930"/>
    </source>
</evidence>
<proteinExistence type="predicted"/>
<dbReference type="EMBL" id="QFPO01000013">
    <property type="protein sequence ID" value="PZQ12284.1"/>
    <property type="molecule type" value="Genomic_DNA"/>
</dbReference>
<dbReference type="SUPFAM" id="SSF53474">
    <property type="entry name" value="alpha/beta-Hydrolases"/>
    <property type="match status" value="1"/>
</dbReference>
<dbReference type="SUPFAM" id="SSF82171">
    <property type="entry name" value="DPP6 N-terminal domain-like"/>
    <property type="match status" value="1"/>
</dbReference>
<comment type="caution">
    <text evidence="4">The sequence shown here is derived from an EMBL/GenBank/DDBJ whole genome shotgun (WGS) entry which is preliminary data.</text>
</comment>
<feature type="domain" description="Dipeptidylpeptidase IV N-terminal" evidence="3">
    <location>
        <begin position="172"/>
        <end position="502"/>
    </location>
</feature>
<protein>
    <submittedName>
        <fullName evidence="4">Peptidase</fullName>
    </submittedName>
</protein>
<dbReference type="GO" id="GO:0008239">
    <property type="term" value="F:dipeptidyl-peptidase activity"/>
    <property type="evidence" value="ECO:0007669"/>
    <property type="project" value="TreeGrafter"/>
</dbReference>
<dbReference type="PANTHER" id="PTHR11731">
    <property type="entry name" value="PROTEASE FAMILY S9B,C DIPEPTIDYL-PEPTIDASE IV-RELATED"/>
    <property type="match status" value="1"/>
</dbReference>
<dbReference type="InterPro" id="IPR029058">
    <property type="entry name" value="AB_hydrolase_fold"/>
</dbReference>
<evidence type="ECO:0000313" key="4">
    <source>
        <dbReference type="EMBL" id="PZQ12284.1"/>
    </source>
</evidence>
<keyword evidence="1" id="KW-0732">Signal</keyword>
<feature type="domain" description="Peptidase S9 prolyl oligopeptidase catalytic" evidence="2">
    <location>
        <begin position="598"/>
        <end position="807"/>
    </location>
</feature>